<feature type="domain" description="DUF6824" evidence="2">
    <location>
        <begin position="105"/>
        <end position="176"/>
    </location>
</feature>
<feature type="compositionally biased region" description="Basic residues" evidence="1">
    <location>
        <begin position="376"/>
        <end position="385"/>
    </location>
</feature>
<feature type="region of interest" description="Disordered" evidence="1">
    <location>
        <begin position="364"/>
        <end position="397"/>
    </location>
</feature>
<feature type="compositionally biased region" description="Low complexity" evidence="1">
    <location>
        <begin position="312"/>
        <end position="324"/>
    </location>
</feature>
<evidence type="ECO:0000313" key="4">
    <source>
        <dbReference type="Proteomes" id="UP000291116"/>
    </source>
</evidence>
<organism evidence="3 4">
    <name type="scientific">Pseudo-nitzschia multistriata</name>
    <dbReference type="NCBI Taxonomy" id="183589"/>
    <lineage>
        <taxon>Eukaryota</taxon>
        <taxon>Sar</taxon>
        <taxon>Stramenopiles</taxon>
        <taxon>Ochrophyta</taxon>
        <taxon>Bacillariophyta</taxon>
        <taxon>Bacillariophyceae</taxon>
        <taxon>Bacillariophycidae</taxon>
        <taxon>Bacillariales</taxon>
        <taxon>Bacillariaceae</taxon>
        <taxon>Pseudo-nitzschia</taxon>
    </lineage>
</organism>
<sequence>MTTEQAILKAQQVMRDYKRPDRLELKLLQQQAASQHYSQGMASPLLEAGGLPHPPASLLPHPLKPPRTRAAPSTPLEGVVDFLSEPNPETDDLFSVNPFGVHAHDVLSGRGAYVNGHVGNARLRALAMERKPQFDAGNYTEKRVLAAEIVAAIKALDPPGRFLKKASKELQAEYQAQQDRLAKAAEEAQEPQQAREPPQAPTEGAANEEAAAKEDERATGGDPATKTEHADPAVAGNGAEQNGETEASGDAARSSAPAVAPGTAEEIGTAGVDALFKAAEKAQQTGAETVAVPVANAPQGPETPLVQVPGTAQPKQAQAQAQQEPPAPATALVHLVDGVWEELSDDKAIHKACQVMRDISRPDRKYREERREQRLQRKQNKRQKLLGRAGSSEAEQTGTGVAVGVGAGVGVGVAETEGEGVAAPIAPMGDDGATAMDVVHDANDHPPAAAVMAASATATATTTTAAPLVATHPQAAEATAAATGASAVMPTLPIKAETEDDALTAEGEAAVQVVDNALLDETAAVAAAVPAPAVGTNPAGASAAMHPAAPPDESMPTDAVVGQIEV</sequence>
<dbReference type="EMBL" id="CAACVS010000595">
    <property type="protein sequence ID" value="VEU43889.1"/>
    <property type="molecule type" value="Genomic_DNA"/>
</dbReference>
<evidence type="ECO:0000256" key="1">
    <source>
        <dbReference type="SAM" id="MobiDB-lite"/>
    </source>
</evidence>
<accession>A0A448ZPD0</accession>
<proteinExistence type="predicted"/>
<dbReference type="Pfam" id="PF20710">
    <property type="entry name" value="DUF6824"/>
    <property type="match status" value="1"/>
</dbReference>
<dbReference type="OrthoDB" id="46838at2759"/>
<evidence type="ECO:0000259" key="2">
    <source>
        <dbReference type="Pfam" id="PF20710"/>
    </source>
</evidence>
<reference evidence="3 4" key="1">
    <citation type="submission" date="2019-01" db="EMBL/GenBank/DDBJ databases">
        <authorList>
            <person name="Ferrante I. M."/>
        </authorList>
    </citation>
    <scope>NUCLEOTIDE SEQUENCE [LARGE SCALE GENOMIC DNA]</scope>
    <source>
        <strain evidence="3 4">B856</strain>
    </source>
</reference>
<protein>
    <recommendedName>
        <fullName evidence="2">DUF6824 domain-containing protein</fullName>
    </recommendedName>
</protein>
<feature type="compositionally biased region" description="Low complexity" evidence="1">
    <location>
        <begin position="190"/>
        <end position="209"/>
    </location>
</feature>
<dbReference type="Proteomes" id="UP000291116">
    <property type="component" value="Unassembled WGS sequence"/>
</dbReference>
<evidence type="ECO:0000313" key="3">
    <source>
        <dbReference type="EMBL" id="VEU43889.1"/>
    </source>
</evidence>
<feature type="region of interest" description="Disordered" evidence="1">
    <location>
        <begin position="174"/>
        <end position="263"/>
    </location>
</feature>
<feature type="region of interest" description="Disordered" evidence="1">
    <location>
        <begin position="539"/>
        <end position="566"/>
    </location>
</feature>
<dbReference type="AlphaFoldDB" id="A0A448ZPD0"/>
<keyword evidence="4" id="KW-1185">Reference proteome</keyword>
<feature type="compositionally biased region" description="Basic and acidic residues" evidence="1">
    <location>
        <begin position="364"/>
        <end position="375"/>
    </location>
</feature>
<gene>
    <name evidence="3" type="ORF">PSNMU_V1.4_AUG-EV-PASAV3_0109420</name>
</gene>
<feature type="region of interest" description="Disordered" evidence="1">
    <location>
        <begin position="295"/>
        <end position="327"/>
    </location>
</feature>
<feature type="compositionally biased region" description="Basic and acidic residues" evidence="1">
    <location>
        <begin position="210"/>
        <end position="231"/>
    </location>
</feature>
<name>A0A448ZPD0_9STRA</name>
<dbReference type="InterPro" id="IPR049227">
    <property type="entry name" value="DUF6824"/>
</dbReference>